<dbReference type="SFLD" id="SFLDS00003">
    <property type="entry name" value="Haloacid_Dehalogenase"/>
    <property type="match status" value="1"/>
</dbReference>
<dbReference type="EMBL" id="QAMZ01000013">
    <property type="protein sequence ID" value="PWL55088.1"/>
    <property type="molecule type" value="Genomic_DNA"/>
</dbReference>
<dbReference type="GO" id="GO:0005829">
    <property type="term" value="C:cytosol"/>
    <property type="evidence" value="ECO:0007669"/>
    <property type="project" value="TreeGrafter"/>
</dbReference>
<keyword evidence="1" id="KW-0378">Hydrolase</keyword>
<name>A0A1I2QIQ5_9CLOT</name>
<dbReference type="PANTHER" id="PTHR10000:SF8">
    <property type="entry name" value="HAD SUPERFAMILY HYDROLASE-LIKE, TYPE 3"/>
    <property type="match status" value="1"/>
</dbReference>
<dbReference type="NCBIfam" id="NF007806">
    <property type="entry name" value="PRK10513.1"/>
    <property type="match status" value="1"/>
</dbReference>
<evidence type="ECO:0000313" key="4">
    <source>
        <dbReference type="Proteomes" id="UP000246114"/>
    </source>
</evidence>
<dbReference type="Pfam" id="PF08282">
    <property type="entry name" value="Hydrolase_3"/>
    <property type="match status" value="1"/>
</dbReference>
<dbReference type="Proteomes" id="UP000246114">
    <property type="component" value="Unassembled WGS sequence"/>
</dbReference>
<dbReference type="CDD" id="cd07516">
    <property type="entry name" value="HAD_Pase"/>
    <property type="match status" value="1"/>
</dbReference>
<dbReference type="EMBL" id="FOOE01000043">
    <property type="protein sequence ID" value="SFG27850.1"/>
    <property type="molecule type" value="Genomic_DNA"/>
</dbReference>
<dbReference type="AlphaFoldDB" id="A0A1I2QIQ5"/>
<evidence type="ECO:0000313" key="1">
    <source>
        <dbReference type="EMBL" id="PWL55088.1"/>
    </source>
</evidence>
<sequence>MYKLIALDMDGTVLKNDKTISVKTIEAIKAATLKGLHVVLCTGRPLNGIKKYLNDLNLLNDKNHVICLNGALVQDTTNNVISSFNLTHEDFNLLCDLSDKLNVHIQGISPDADITHNRDVSKYTVRHSLFNDMKLKIVDKYNLPENIIINKVMFIDDKDIIDRAIKELPEWVYERFTVVRSSDVFLEILNKKASKGLAVSLLSDHLGLKQSEVICVGDAENDISMIKYAGLGVAMENAFPEVKEVADFITSSNEEDGVAKVIEKFML</sequence>
<dbReference type="NCBIfam" id="TIGR00099">
    <property type="entry name" value="Cof-subfamily"/>
    <property type="match status" value="1"/>
</dbReference>
<dbReference type="InterPro" id="IPR023214">
    <property type="entry name" value="HAD_sf"/>
</dbReference>
<dbReference type="InterPro" id="IPR000150">
    <property type="entry name" value="Cof"/>
</dbReference>
<protein>
    <submittedName>
        <fullName evidence="1">Cof-type HAD-IIB family hydrolase</fullName>
    </submittedName>
</protein>
<dbReference type="PROSITE" id="PS01229">
    <property type="entry name" value="COF_2"/>
    <property type="match status" value="1"/>
</dbReference>
<dbReference type="InterPro" id="IPR036412">
    <property type="entry name" value="HAD-like_sf"/>
</dbReference>
<dbReference type="SUPFAM" id="SSF56784">
    <property type="entry name" value="HAD-like"/>
    <property type="match status" value="1"/>
</dbReference>
<reference evidence="2 3" key="1">
    <citation type="submission" date="2016-10" db="EMBL/GenBank/DDBJ databases">
        <authorList>
            <person name="de Groot N.N."/>
        </authorList>
    </citation>
    <scope>NUCLEOTIDE SEQUENCE [LARGE SCALE GENOMIC DNA]</scope>
    <source>
        <strain evidence="2 3">NLAE-zl-G419</strain>
    </source>
</reference>
<gene>
    <name evidence="1" type="ORF">DBY38_02535</name>
    <name evidence="2" type="ORF">SAMN04487885_14314</name>
</gene>
<evidence type="ECO:0000313" key="2">
    <source>
        <dbReference type="EMBL" id="SFG27850.1"/>
    </source>
</evidence>
<accession>A0A1I2QIQ5</accession>
<dbReference type="Proteomes" id="UP000182135">
    <property type="component" value="Unassembled WGS sequence"/>
</dbReference>
<dbReference type="SFLD" id="SFLDG01144">
    <property type="entry name" value="C2.B.4:_PGP_Like"/>
    <property type="match status" value="1"/>
</dbReference>
<keyword evidence="3" id="KW-1185">Reference proteome</keyword>
<reference evidence="1 4" key="2">
    <citation type="submission" date="2018-03" db="EMBL/GenBank/DDBJ databases">
        <title>The uncultured portion of the human microbiome is neutrally assembled.</title>
        <authorList>
            <person name="Jeraldo P."/>
            <person name="Boardman L."/>
            <person name="White B.A."/>
            <person name="Nelson H."/>
            <person name="Goldenfeld N."/>
            <person name="Chia N."/>
        </authorList>
    </citation>
    <scope>NUCLEOTIDE SEQUENCE [LARGE SCALE GENOMIC DNA]</scope>
    <source>
        <strain evidence="1">CIM:MAG 903</strain>
    </source>
</reference>
<dbReference type="NCBIfam" id="TIGR01484">
    <property type="entry name" value="HAD-SF-IIB"/>
    <property type="match status" value="1"/>
</dbReference>
<dbReference type="Gene3D" id="3.30.1240.10">
    <property type="match status" value="1"/>
</dbReference>
<dbReference type="GO" id="GO:0000287">
    <property type="term" value="F:magnesium ion binding"/>
    <property type="evidence" value="ECO:0007669"/>
    <property type="project" value="TreeGrafter"/>
</dbReference>
<dbReference type="SFLD" id="SFLDG01140">
    <property type="entry name" value="C2.B:_Phosphomannomutase_and_P"/>
    <property type="match status" value="1"/>
</dbReference>
<dbReference type="GO" id="GO:0016791">
    <property type="term" value="F:phosphatase activity"/>
    <property type="evidence" value="ECO:0007669"/>
    <property type="project" value="TreeGrafter"/>
</dbReference>
<dbReference type="Gene3D" id="3.40.50.1000">
    <property type="entry name" value="HAD superfamily/HAD-like"/>
    <property type="match status" value="1"/>
</dbReference>
<dbReference type="STRING" id="1529.SAMN04487885_14314"/>
<dbReference type="RefSeq" id="WP_074846695.1">
    <property type="nucleotide sequence ID" value="NZ_FOOE01000043.1"/>
</dbReference>
<dbReference type="InterPro" id="IPR006379">
    <property type="entry name" value="HAD-SF_hydro_IIB"/>
</dbReference>
<organism evidence="2 3">
    <name type="scientific">Clostridium cadaveris</name>
    <dbReference type="NCBI Taxonomy" id="1529"/>
    <lineage>
        <taxon>Bacteria</taxon>
        <taxon>Bacillati</taxon>
        <taxon>Bacillota</taxon>
        <taxon>Clostridia</taxon>
        <taxon>Eubacteriales</taxon>
        <taxon>Clostridiaceae</taxon>
        <taxon>Clostridium</taxon>
    </lineage>
</organism>
<dbReference type="PANTHER" id="PTHR10000">
    <property type="entry name" value="PHOSPHOSERINE PHOSPHATASE"/>
    <property type="match status" value="1"/>
</dbReference>
<evidence type="ECO:0000313" key="3">
    <source>
        <dbReference type="Proteomes" id="UP000182135"/>
    </source>
</evidence>
<dbReference type="OrthoDB" id="9781413at2"/>
<proteinExistence type="predicted"/>
<dbReference type="eggNOG" id="COG0561">
    <property type="taxonomic scope" value="Bacteria"/>
</dbReference>